<dbReference type="CDD" id="cd14978">
    <property type="entry name" value="7tmA_FMRFamide_R-like"/>
    <property type="match status" value="1"/>
</dbReference>
<dbReference type="Gene3D" id="1.20.1070.10">
    <property type="entry name" value="Rhodopsin 7-helix transmembrane proteins"/>
    <property type="match status" value="1"/>
</dbReference>
<evidence type="ECO:0000256" key="2">
    <source>
        <dbReference type="ARBA" id="ARBA00022692"/>
    </source>
</evidence>
<evidence type="ECO:0000256" key="5">
    <source>
        <dbReference type="SAM" id="Phobius"/>
    </source>
</evidence>
<feature type="transmembrane region" description="Helical" evidence="5">
    <location>
        <begin position="100"/>
        <end position="124"/>
    </location>
</feature>
<dbReference type="OrthoDB" id="5849663at2759"/>
<dbReference type="Proteomes" id="UP000031036">
    <property type="component" value="Unassembled WGS sequence"/>
</dbReference>
<keyword evidence="3 5" id="KW-1133">Transmembrane helix</keyword>
<dbReference type="AlphaFoldDB" id="A0A0B2VCA7"/>
<keyword evidence="4 5" id="KW-0472">Membrane</keyword>
<name>A0A0B2VCA7_TOXCA</name>
<dbReference type="InterPro" id="IPR000276">
    <property type="entry name" value="GPCR_Rhodpsn"/>
</dbReference>
<feature type="transmembrane region" description="Helical" evidence="5">
    <location>
        <begin position="145"/>
        <end position="163"/>
    </location>
</feature>
<dbReference type="Pfam" id="PF00001">
    <property type="entry name" value="7tm_1"/>
    <property type="match status" value="1"/>
</dbReference>
<evidence type="ECO:0000256" key="4">
    <source>
        <dbReference type="ARBA" id="ARBA00023136"/>
    </source>
</evidence>
<dbReference type="GO" id="GO:0016020">
    <property type="term" value="C:membrane"/>
    <property type="evidence" value="ECO:0007669"/>
    <property type="project" value="UniProtKB-SubCell"/>
</dbReference>
<dbReference type="OMA" id="CKNTVME"/>
<dbReference type="PANTHER" id="PTHR46709">
    <property type="entry name" value="PROTEIN CBG23488-RELATED"/>
    <property type="match status" value="1"/>
</dbReference>
<evidence type="ECO:0000313" key="8">
    <source>
        <dbReference type="Proteomes" id="UP000031036"/>
    </source>
</evidence>
<feature type="transmembrane region" description="Helical" evidence="5">
    <location>
        <begin position="20"/>
        <end position="48"/>
    </location>
</feature>
<evidence type="ECO:0000256" key="1">
    <source>
        <dbReference type="ARBA" id="ARBA00004370"/>
    </source>
</evidence>
<dbReference type="GO" id="GO:0004930">
    <property type="term" value="F:G protein-coupled receptor activity"/>
    <property type="evidence" value="ECO:0007669"/>
    <property type="project" value="InterPro"/>
</dbReference>
<dbReference type="EMBL" id="JPKZ01001580">
    <property type="protein sequence ID" value="KHN81141.1"/>
    <property type="molecule type" value="Genomic_DNA"/>
</dbReference>
<comment type="caution">
    <text evidence="7">The sequence shown here is derived from an EMBL/GenBank/DDBJ whole genome shotgun (WGS) entry which is preliminary data.</text>
</comment>
<dbReference type="SUPFAM" id="SSF81321">
    <property type="entry name" value="Family A G protein-coupled receptor-like"/>
    <property type="match status" value="1"/>
</dbReference>
<dbReference type="STRING" id="6265.A0A0B2VCA7"/>
<dbReference type="PROSITE" id="PS50262">
    <property type="entry name" value="G_PROTEIN_RECEP_F1_2"/>
    <property type="match status" value="1"/>
</dbReference>
<reference evidence="7 8" key="1">
    <citation type="submission" date="2014-11" db="EMBL/GenBank/DDBJ databases">
        <title>Genetic blueprint of the zoonotic pathogen Toxocara canis.</title>
        <authorList>
            <person name="Zhu X.-Q."/>
            <person name="Korhonen P.K."/>
            <person name="Cai H."/>
            <person name="Young N.D."/>
            <person name="Nejsum P."/>
            <person name="von Samson-Himmelstjerna G."/>
            <person name="Boag P.R."/>
            <person name="Tan P."/>
            <person name="Li Q."/>
            <person name="Min J."/>
            <person name="Yang Y."/>
            <person name="Wang X."/>
            <person name="Fang X."/>
            <person name="Hall R.S."/>
            <person name="Hofmann A."/>
            <person name="Sternberg P.W."/>
            <person name="Jex A.R."/>
            <person name="Gasser R.B."/>
        </authorList>
    </citation>
    <scope>NUCLEOTIDE SEQUENCE [LARGE SCALE GENOMIC DNA]</scope>
    <source>
        <strain evidence="7">PN_DK_2014</strain>
    </source>
</reference>
<gene>
    <name evidence="7" type="ORF">Tcan_09031</name>
</gene>
<dbReference type="InterPro" id="IPR017452">
    <property type="entry name" value="GPCR_Rhodpsn_7TM"/>
</dbReference>
<comment type="subcellular location">
    <subcellularLocation>
        <location evidence="1">Membrane</location>
    </subcellularLocation>
</comment>
<proteinExistence type="predicted"/>
<keyword evidence="8" id="KW-1185">Reference proteome</keyword>
<feature type="domain" description="G-protein coupled receptors family 1 profile" evidence="6">
    <location>
        <begin position="39"/>
        <end position="312"/>
    </location>
</feature>
<protein>
    <recommendedName>
        <fullName evidence="6">G-protein coupled receptors family 1 profile domain-containing protein</fullName>
    </recommendedName>
</protein>
<feature type="transmembrane region" description="Helical" evidence="5">
    <location>
        <begin position="246"/>
        <end position="267"/>
    </location>
</feature>
<feature type="transmembrane region" description="Helical" evidence="5">
    <location>
        <begin position="200"/>
        <end position="225"/>
    </location>
</feature>
<sequence length="359" mass="41024">MSTPSVVEEEDACSELNGSALTATILLCGSIFSLISIINNSVVFISLLRSPHTHNSHLQYLVVLAFFDLVVSLCYVPVIVVDYLKDRLQSILLAHFWWSYFNYLLSLTHVSMSASCFILVFVSIERYMLTIHSVYLDFVKRNRSLFCILAIVFALIMKAPIVLELELKPEKQCVGTVSEYVVELSNRCANLWYGTIYRFWIRNIATVFMPFTLIIYINLLIVGAIKSQVHLERSRSMRKGPQHKAGVRSATLAMVLVCFTYVLSNAANVFVTSWEFIDFESLLHDHFSLYMTCTDLASMLAVLACMLRLPIYMASNRELRNIVTKCFISKKRRNKHSMNSSLYSHNPIILPLQPNEEEN</sequence>
<dbReference type="PANTHER" id="PTHR46709:SF3">
    <property type="entry name" value="G-PROTEIN COUPLED RECEPTORS FAMILY 1 PROFILE DOMAIN-CONTAINING PROTEIN"/>
    <property type="match status" value="1"/>
</dbReference>
<feature type="transmembrane region" description="Helical" evidence="5">
    <location>
        <begin position="60"/>
        <end position="80"/>
    </location>
</feature>
<keyword evidence="2 5" id="KW-0812">Transmembrane</keyword>
<evidence type="ECO:0000256" key="3">
    <source>
        <dbReference type="ARBA" id="ARBA00022989"/>
    </source>
</evidence>
<evidence type="ECO:0000259" key="6">
    <source>
        <dbReference type="PROSITE" id="PS50262"/>
    </source>
</evidence>
<dbReference type="PRINTS" id="PR00237">
    <property type="entry name" value="GPCRRHODOPSN"/>
</dbReference>
<organism evidence="7 8">
    <name type="scientific">Toxocara canis</name>
    <name type="common">Canine roundworm</name>
    <dbReference type="NCBI Taxonomy" id="6265"/>
    <lineage>
        <taxon>Eukaryota</taxon>
        <taxon>Metazoa</taxon>
        <taxon>Ecdysozoa</taxon>
        <taxon>Nematoda</taxon>
        <taxon>Chromadorea</taxon>
        <taxon>Rhabditida</taxon>
        <taxon>Spirurina</taxon>
        <taxon>Ascaridomorpha</taxon>
        <taxon>Ascaridoidea</taxon>
        <taxon>Toxocaridae</taxon>
        <taxon>Toxocara</taxon>
    </lineage>
</organism>
<evidence type="ECO:0000313" key="7">
    <source>
        <dbReference type="EMBL" id="KHN81141.1"/>
    </source>
</evidence>
<accession>A0A0B2VCA7</accession>
<feature type="transmembrane region" description="Helical" evidence="5">
    <location>
        <begin position="287"/>
        <end position="311"/>
    </location>
</feature>